<keyword evidence="3" id="KW-1185">Reference proteome</keyword>
<accession>A0A2K6TW94</accession>
<dbReference type="GO" id="GO:0006999">
    <property type="term" value="P:nuclear pore organization"/>
    <property type="evidence" value="ECO:0007669"/>
    <property type="project" value="TreeGrafter"/>
</dbReference>
<dbReference type="Ensembl" id="ENSSBOT00000040781.1">
    <property type="protein sequence ID" value="ENSSBOP00000023923.1"/>
    <property type="gene ID" value="ENSSBOG00000028454.1"/>
</dbReference>
<dbReference type="Proteomes" id="UP000233220">
    <property type="component" value="Unplaced"/>
</dbReference>
<dbReference type="GO" id="GO:0006607">
    <property type="term" value="P:NLS-bearing protein import into nucleus"/>
    <property type="evidence" value="ECO:0007669"/>
    <property type="project" value="TreeGrafter"/>
</dbReference>
<dbReference type="GO" id="GO:0044615">
    <property type="term" value="C:nuclear pore nuclear basket"/>
    <property type="evidence" value="ECO:0007669"/>
    <property type="project" value="TreeGrafter"/>
</dbReference>
<proteinExistence type="predicted"/>
<dbReference type="GO" id="GO:0044613">
    <property type="term" value="C:nuclear pore central transport channel"/>
    <property type="evidence" value="ECO:0007669"/>
    <property type="project" value="TreeGrafter"/>
</dbReference>
<reference evidence="2" key="2">
    <citation type="submission" date="2025-09" db="UniProtKB">
        <authorList>
            <consortium name="Ensembl"/>
        </authorList>
    </citation>
    <scope>IDENTIFICATION</scope>
</reference>
<dbReference type="PANTHER" id="PTHR21527:SF6">
    <property type="entry name" value="NUCLEOPORIN NUP35"/>
    <property type="match status" value="1"/>
</dbReference>
<sequence>MAAFAMEPQVPALGSEPMMLGSPTSPKPGVNAQFLPGFLMGDLPAPVTPQPRSISGPSAGVMEMRSPLLSGGSPPQPVVPAPKDQSDAPPLRSIYDDISSPGLGSTPLTSRRQQGQLSPRLECIGAISAHCNLCLLGLSDPPTSTF</sequence>
<reference evidence="2" key="1">
    <citation type="submission" date="2025-08" db="UniProtKB">
        <authorList>
            <consortium name="Ensembl"/>
        </authorList>
    </citation>
    <scope>IDENTIFICATION</scope>
</reference>
<feature type="region of interest" description="Disordered" evidence="1">
    <location>
        <begin position="1"/>
        <end position="114"/>
    </location>
</feature>
<evidence type="ECO:0000256" key="1">
    <source>
        <dbReference type="SAM" id="MobiDB-lite"/>
    </source>
</evidence>
<evidence type="ECO:0008006" key="4">
    <source>
        <dbReference type="Google" id="ProtNLM"/>
    </source>
</evidence>
<name>A0A2K6TW94_SAIBB</name>
<evidence type="ECO:0000313" key="2">
    <source>
        <dbReference type="Ensembl" id="ENSSBOP00000023923.1"/>
    </source>
</evidence>
<feature type="compositionally biased region" description="Polar residues" evidence="1">
    <location>
        <begin position="102"/>
        <end position="114"/>
    </location>
</feature>
<dbReference type="PANTHER" id="PTHR21527">
    <property type="entry name" value="NUCLEOPORIN NUP35"/>
    <property type="match status" value="1"/>
</dbReference>
<dbReference type="GO" id="GO:0017056">
    <property type="term" value="F:structural constituent of nuclear pore"/>
    <property type="evidence" value="ECO:0007669"/>
    <property type="project" value="TreeGrafter"/>
</dbReference>
<evidence type="ECO:0000313" key="3">
    <source>
        <dbReference type="Proteomes" id="UP000233220"/>
    </source>
</evidence>
<protein>
    <recommendedName>
        <fullName evidence="4">Nucleoporin 35</fullName>
    </recommendedName>
</protein>
<dbReference type="GO" id="GO:0005543">
    <property type="term" value="F:phospholipid binding"/>
    <property type="evidence" value="ECO:0007669"/>
    <property type="project" value="TreeGrafter"/>
</dbReference>
<dbReference type="AlphaFoldDB" id="A0A2K6TW94"/>
<dbReference type="GeneTree" id="ENSGT00390000005923"/>
<organism evidence="2 3">
    <name type="scientific">Saimiri boliviensis boliviensis</name>
    <name type="common">Bolivian squirrel monkey</name>
    <dbReference type="NCBI Taxonomy" id="39432"/>
    <lineage>
        <taxon>Eukaryota</taxon>
        <taxon>Metazoa</taxon>
        <taxon>Chordata</taxon>
        <taxon>Craniata</taxon>
        <taxon>Vertebrata</taxon>
        <taxon>Euteleostomi</taxon>
        <taxon>Mammalia</taxon>
        <taxon>Eutheria</taxon>
        <taxon>Euarchontoglires</taxon>
        <taxon>Primates</taxon>
        <taxon>Haplorrhini</taxon>
        <taxon>Platyrrhini</taxon>
        <taxon>Cebidae</taxon>
        <taxon>Saimiriinae</taxon>
        <taxon>Saimiri</taxon>
    </lineage>
</organism>